<gene>
    <name evidence="3" type="primary">dnaE_2</name>
    <name evidence="3" type="ORF">NCTC9695_01266</name>
</gene>
<keyword evidence="3" id="KW-0808">Transferase</keyword>
<evidence type="ECO:0000259" key="2">
    <source>
        <dbReference type="Pfam" id="PF17657"/>
    </source>
</evidence>
<evidence type="ECO:0000313" key="3">
    <source>
        <dbReference type="EMBL" id="VEB40863.1"/>
    </source>
</evidence>
<dbReference type="GO" id="GO:0008408">
    <property type="term" value="F:3'-5' exonuclease activity"/>
    <property type="evidence" value="ECO:0007669"/>
    <property type="project" value="InterPro"/>
</dbReference>
<feature type="compositionally biased region" description="Low complexity" evidence="1">
    <location>
        <begin position="294"/>
        <end position="316"/>
    </location>
</feature>
<evidence type="ECO:0000256" key="1">
    <source>
        <dbReference type="SAM" id="MobiDB-lite"/>
    </source>
</evidence>
<feature type="region of interest" description="Disordered" evidence="1">
    <location>
        <begin position="270"/>
        <end position="316"/>
    </location>
</feature>
<feature type="domain" description="DNA polymerase III alpha subunit finger" evidence="2">
    <location>
        <begin position="10"/>
        <end position="171"/>
    </location>
</feature>
<reference evidence="3 4" key="1">
    <citation type="submission" date="2018-12" db="EMBL/GenBank/DDBJ databases">
        <authorList>
            <consortium name="Pathogen Informatics"/>
        </authorList>
    </citation>
    <scope>NUCLEOTIDE SEQUENCE [LARGE SCALE GENOMIC DNA]</scope>
    <source>
        <strain evidence="3 4">NCTC9695</strain>
    </source>
</reference>
<proteinExistence type="predicted"/>
<dbReference type="InterPro" id="IPR040982">
    <property type="entry name" value="DNA_pol3_finger"/>
</dbReference>
<dbReference type="EC" id="2.7.7.7" evidence="3"/>
<dbReference type="GO" id="GO:0006260">
    <property type="term" value="P:DNA replication"/>
    <property type="evidence" value="ECO:0007669"/>
    <property type="project" value="InterPro"/>
</dbReference>
<keyword evidence="3" id="KW-0548">Nucleotidyltransferase</keyword>
<organism evidence="3 4">
    <name type="scientific">Chromobacterium violaceum</name>
    <dbReference type="NCBI Taxonomy" id="536"/>
    <lineage>
        <taxon>Bacteria</taxon>
        <taxon>Pseudomonadati</taxon>
        <taxon>Pseudomonadota</taxon>
        <taxon>Betaproteobacteria</taxon>
        <taxon>Neisseriales</taxon>
        <taxon>Chromobacteriaceae</taxon>
        <taxon>Chromobacterium</taxon>
    </lineage>
</organism>
<dbReference type="PANTHER" id="PTHR32294:SF0">
    <property type="entry name" value="DNA POLYMERASE III SUBUNIT ALPHA"/>
    <property type="match status" value="1"/>
</dbReference>
<dbReference type="PANTHER" id="PTHR32294">
    <property type="entry name" value="DNA POLYMERASE III SUBUNIT ALPHA"/>
    <property type="match status" value="1"/>
</dbReference>
<dbReference type="Proteomes" id="UP000275777">
    <property type="component" value="Chromosome"/>
</dbReference>
<name>A0A3S4ID54_CHRVL</name>
<evidence type="ECO:0000313" key="4">
    <source>
        <dbReference type="Proteomes" id="UP000275777"/>
    </source>
</evidence>
<dbReference type="InterPro" id="IPR004805">
    <property type="entry name" value="DnaE2/DnaE/PolC"/>
</dbReference>
<dbReference type="AlphaFoldDB" id="A0A3S4ID54"/>
<dbReference type="GO" id="GO:0003887">
    <property type="term" value="F:DNA-directed DNA polymerase activity"/>
    <property type="evidence" value="ECO:0007669"/>
    <property type="project" value="UniProtKB-EC"/>
</dbReference>
<sequence>MKFDFLGLRNLTIIELAQKYIKDLTGEDVDVAHLPLDDKPAYKVFATANTTAVFQFESTGMKKMLVEAKPSKFEEIIAFVALYRPGPMDLIPDFIQRMHGAKFEYLHPLLEPVLAPTYGIMVYQEQVMQSAQVIGGYSLGGADLLRRAMGKKKVEEMVAQRAMFVQGAAKQDIPEAKANEIFDYMEKFAGYGFNKSHAAAYALVAYHTAWLKAHHCAAYMAATMSTELDNTDQLKVFYDDCQDPRTASPSCRRTSTTASTASCRSAARKSATRWARSRAPANRRSITSSRCARPAARSPTCSTSASAPTRSWSTSG</sequence>
<protein>
    <submittedName>
        <fullName evidence="3">DNA polymerase III subunit alpha</fullName>
        <ecNumber evidence="3">2.7.7.7</ecNumber>
    </submittedName>
</protein>
<accession>A0A3S4ID54</accession>
<dbReference type="EMBL" id="LR134182">
    <property type="protein sequence ID" value="VEB40863.1"/>
    <property type="molecule type" value="Genomic_DNA"/>
</dbReference>
<dbReference type="Pfam" id="PF17657">
    <property type="entry name" value="DNA_pol3_finger"/>
    <property type="match status" value="1"/>
</dbReference>